<evidence type="ECO:0000313" key="1">
    <source>
        <dbReference type="EMBL" id="KAL1274485.1"/>
    </source>
</evidence>
<comment type="caution">
    <text evidence="1">The sequence shown here is derived from an EMBL/GenBank/DDBJ whole genome shotgun (WGS) entry which is preliminary data.</text>
</comment>
<protein>
    <recommendedName>
        <fullName evidence="3">Secreted protein</fullName>
    </recommendedName>
</protein>
<proteinExistence type="predicted"/>
<reference evidence="1 2" key="1">
    <citation type="submission" date="2023-09" db="EMBL/GenBank/DDBJ databases">
        <authorList>
            <person name="Wang M."/>
        </authorList>
    </citation>
    <scope>NUCLEOTIDE SEQUENCE [LARGE SCALE GENOMIC DNA]</scope>
    <source>
        <strain evidence="1">GT-2023</strain>
        <tissue evidence="1">Liver</tissue>
    </source>
</reference>
<evidence type="ECO:0000313" key="2">
    <source>
        <dbReference type="Proteomes" id="UP001558613"/>
    </source>
</evidence>
<organism evidence="1 2">
    <name type="scientific">Cirrhinus molitorella</name>
    <name type="common">mud carp</name>
    <dbReference type="NCBI Taxonomy" id="172907"/>
    <lineage>
        <taxon>Eukaryota</taxon>
        <taxon>Metazoa</taxon>
        <taxon>Chordata</taxon>
        <taxon>Craniata</taxon>
        <taxon>Vertebrata</taxon>
        <taxon>Euteleostomi</taxon>
        <taxon>Actinopterygii</taxon>
        <taxon>Neopterygii</taxon>
        <taxon>Teleostei</taxon>
        <taxon>Ostariophysi</taxon>
        <taxon>Cypriniformes</taxon>
        <taxon>Cyprinidae</taxon>
        <taxon>Labeoninae</taxon>
        <taxon>Labeonini</taxon>
        <taxon>Cirrhinus</taxon>
    </lineage>
</organism>
<dbReference type="Proteomes" id="UP001558613">
    <property type="component" value="Unassembled WGS sequence"/>
</dbReference>
<sequence>MFRLWIVSCFQKGFASLSNHHCTASPAKYPNAVFILWIKFLAPDRLRPVKVLHISPVQEQPRRTPPSHSLLRCPVVLPML</sequence>
<keyword evidence="2" id="KW-1185">Reference proteome</keyword>
<accession>A0ABR3NC05</accession>
<name>A0ABR3NC05_9TELE</name>
<gene>
    <name evidence="1" type="ORF">QQF64_027299</name>
</gene>
<evidence type="ECO:0008006" key="3">
    <source>
        <dbReference type="Google" id="ProtNLM"/>
    </source>
</evidence>
<dbReference type="EMBL" id="JAYMGO010000005">
    <property type="protein sequence ID" value="KAL1274485.1"/>
    <property type="molecule type" value="Genomic_DNA"/>
</dbReference>